<keyword evidence="2" id="KW-0805">Transcription regulation</keyword>
<dbReference type="GO" id="GO:0046983">
    <property type="term" value="F:protein dimerization activity"/>
    <property type="evidence" value="ECO:0007669"/>
    <property type="project" value="InterPro"/>
</dbReference>
<dbReference type="CDD" id="cd00265">
    <property type="entry name" value="MADS_MEF2_like"/>
    <property type="match status" value="1"/>
</dbReference>
<proteinExistence type="predicted"/>
<dbReference type="EMBL" id="KP241073">
    <property type="protein sequence ID" value="AIZ95399.1"/>
    <property type="molecule type" value="Genomic_DNA"/>
</dbReference>
<protein>
    <submittedName>
        <fullName evidence="8">MADS3</fullName>
    </submittedName>
</protein>
<evidence type="ECO:0000256" key="1">
    <source>
        <dbReference type="ARBA" id="ARBA00004123"/>
    </source>
</evidence>
<dbReference type="PANTHER" id="PTHR11945:SF629">
    <property type="entry name" value="OS02G0164450 PROTEIN"/>
    <property type="match status" value="1"/>
</dbReference>
<dbReference type="Pfam" id="PF00319">
    <property type="entry name" value="SRF-TF"/>
    <property type="match status" value="1"/>
</dbReference>
<dbReference type="SMART" id="SM00432">
    <property type="entry name" value="MADS"/>
    <property type="match status" value="1"/>
</dbReference>
<keyword evidence="3" id="KW-0238">DNA-binding</keyword>
<keyword evidence="5" id="KW-0539">Nucleus</keyword>
<comment type="subcellular location">
    <subcellularLocation>
        <location evidence="1">Nucleus</location>
    </subcellularLocation>
</comment>
<dbReference type="SUPFAM" id="SSF55455">
    <property type="entry name" value="SRF-like"/>
    <property type="match status" value="1"/>
</dbReference>
<name>A0A1L1WKY3_9ASPA</name>
<keyword evidence="4" id="KW-0804">Transcription</keyword>
<dbReference type="GO" id="GO:0000981">
    <property type="term" value="F:DNA-binding transcription factor activity, RNA polymerase II-specific"/>
    <property type="evidence" value="ECO:0007669"/>
    <property type="project" value="TreeGrafter"/>
</dbReference>
<reference evidence="8" key="1">
    <citation type="submission" date="2014-12" db="EMBL/GenBank/DDBJ databases">
        <title>Genome-wide analysis of the MADS-box gene family gene in Apostasia odorata.</title>
        <authorList>
            <person name="Lin C.-S."/>
            <person name="Chang W.-J."/>
            <person name="Liao D.-C."/>
            <person name="Wu F.-H."/>
            <person name="Hsu C.-T."/>
            <person name="Jin X."/>
        </authorList>
    </citation>
    <scope>NUCLEOTIDE SEQUENCE</scope>
</reference>
<evidence type="ECO:0000259" key="7">
    <source>
        <dbReference type="PROSITE" id="PS50066"/>
    </source>
</evidence>
<evidence type="ECO:0000256" key="5">
    <source>
        <dbReference type="ARBA" id="ARBA00023242"/>
    </source>
</evidence>
<dbReference type="GO" id="GO:0005634">
    <property type="term" value="C:nucleus"/>
    <property type="evidence" value="ECO:0007669"/>
    <property type="project" value="UniProtKB-SubCell"/>
</dbReference>
<evidence type="ECO:0000256" key="4">
    <source>
        <dbReference type="ARBA" id="ARBA00023163"/>
    </source>
</evidence>
<accession>A0A1L1WKY3</accession>
<organism evidence="8">
    <name type="scientific">Apostasia odorata</name>
    <dbReference type="NCBI Taxonomy" id="280455"/>
    <lineage>
        <taxon>Eukaryota</taxon>
        <taxon>Viridiplantae</taxon>
        <taxon>Streptophyta</taxon>
        <taxon>Embryophyta</taxon>
        <taxon>Tracheophyta</taxon>
        <taxon>Spermatophyta</taxon>
        <taxon>Magnoliopsida</taxon>
        <taxon>Liliopsida</taxon>
        <taxon>Asparagales</taxon>
        <taxon>Orchidaceae</taxon>
        <taxon>Apostasioideae</taxon>
        <taxon>Apostasia</taxon>
    </lineage>
</organism>
<dbReference type="GO" id="GO:0045944">
    <property type="term" value="P:positive regulation of transcription by RNA polymerase II"/>
    <property type="evidence" value="ECO:0007669"/>
    <property type="project" value="InterPro"/>
</dbReference>
<feature type="domain" description="MADS-box" evidence="7">
    <location>
        <begin position="43"/>
        <end position="103"/>
    </location>
</feature>
<dbReference type="GO" id="GO:0000978">
    <property type="term" value="F:RNA polymerase II cis-regulatory region sequence-specific DNA binding"/>
    <property type="evidence" value="ECO:0007669"/>
    <property type="project" value="TreeGrafter"/>
</dbReference>
<feature type="coiled-coil region" evidence="6">
    <location>
        <begin position="134"/>
        <end position="168"/>
    </location>
</feature>
<dbReference type="AlphaFoldDB" id="A0A1L1WKY3"/>
<sequence>MKLWINSYICEPEPPLSSPRIIFSSFSSFVSKMMTVRKKRQSMGRQKIPMKRIESEEARQVCFSKRRSGLFKKATELSILCGAEIGIVVFSPAGKPFSFSHPSLDYIIKRFAGGEGIRGTGPMRAAQGIDCGALQELNNNHARLTEEMEEQRRRKEVLEAAMEALRGGDHRRALPWEADVHEMGMEELESFQKALEALWRNVASRREEIEIMMEVETKAALAAAAAAAAAPVAYGGGGYVGGCNGLYLTPPSLLPGGGVAGGFYSRGLERSYFWG</sequence>
<dbReference type="PANTHER" id="PTHR11945">
    <property type="entry name" value="MADS BOX PROTEIN"/>
    <property type="match status" value="1"/>
</dbReference>
<dbReference type="PRINTS" id="PR00404">
    <property type="entry name" value="MADSDOMAIN"/>
</dbReference>
<dbReference type="PROSITE" id="PS50066">
    <property type="entry name" value="MADS_BOX_2"/>
    <property type="match status" value="1"/>
</dbReference>
<dbReference type="Gene3D" id="3.40.1810.10">
    <property type="entry name" value="Transcription factor, MADS-box"/>
    <property type="match status" value="1"/>
</dbReference>
<evidence type="ECO:0000256" key="6">
    <source>
        <dbReference type="SAM" id="Coils"/>
    </source>
</evidence>
<gene>
    <name evidence="8" type="primary">MADS3</name>
</gene>
<evidence type="ECO:0000313" key="8">
    <source>
        <dbReference type="EMBL" id="AIZ95399.1"/>
    </source>
</evidence>
<keyword evidence="6" id="KW-0175">Coiled coil</keyword>
<dbReference type="InterPro" id="IPR033896">
    <property type="entry name" value="MEF2-like_N"/>
</dbReference>
<evidence type="ECO:0000256" key="3">
    <source>
        <dbReference type="ARBA" id="ARBA00023125"/>
    </source>
</evidence>
<evidence type="ECO:0000256" key="2">
    <source>
        <dbReference type="ARBA" id="ARBA00023015"/>
    </source>
</evidence>
<dbReference type="FunFam" id="3.40.1810.10:FF:000006">
    <property type="entry name" value="Agamous-like MADS-box protein AGL62"/>
    <property type="match status" value="1"/>
</dbReference>
<dbReference type="InterPro" id="IPR036879">
    <property type="entry name" value="TF_MADSbox_sf"/>
</dbReference>
<dbReference type="InterPro" id="IPR002100">
    <property type="entry name" value="TF_MADSbox"/>
</dbReference>